<evidence type="ECO:0000313" key="6">
    <source>
        <dbReference type="Proteomes" id="UP000274792"/>
    </source>
</evidence>
<dbReference type="Pfam" id="PF00005">
    <property type="entry name" value="ABC_tran"/>
    <property type="match status" value="1"/>
</dbReference>
<feature type="domain" description="ABC transporter" evidence="4">
    <location>
        <begin position="2"/>
        <end position="209"/>
    </location>
</feature>
<dbReference type="AlphaFoldDB" id="A0AAJ4VIE9"/>
<keyword evidence="3 5" id="KW-0067">ATP-binding</keyword>
<evidence type="ECO:0000259" key="4">
    <source>
        <dbReference type="PROSITE" id="PS50893"/>
    </source>
</evidence>
<dbReference type="SUPFAM" id="SSF52540">
    <property type="entry name" value="P-loop containing nucleoside triphosphate hydrolases"/>
    <property type="match status" value="1"/>
</dbReference>
<keyword evidence="2" id="KW-0547">Nucleotide-binding</keyword>
<dbReference type="PANTHER" id="PTHR43776">
    <property type="entry name" value="TRANSPORT ATP-BINDING PROTEIN"/>
    <property type="match status" value="1"/>
</dbReference>
<dbReference type="InterPro" id="IPR050319">
    <property type="entry name" value="ABC_transp_ATP-bind"/>
</dbReference>
<reference evidence="5 6" key="1">
    <citation type="submission" date="2018-10" db="EMBL/GenBank/DDBJ databases">
        <title>A collection Staphylococci species genome sequencing.</title>
        <authorList>
            <person name="Cole K."/>
        </authorList>
    </citation>
    <scope>NUCLEOTIDE SEQUENCE [LARGE SCALE GENOMIC DNA]</scope>
    <source>
        <strain evidence="6">NCTC 12218</strain>
    </source>
</reference>
<evidence type="ECO:0000313" key="5">
    <source>
        <dbReference type="EMBL" id="RTX73509.1"/>
    </source>
</evidence>
<dbReference type="SMART" id="SM00382">
    <property type="entry name" value="AAA"/>
    <property type="match status" value="1"/>
</dbReference>
<dbReference type="GO" id="GO:0016887">
    <property type="term" value="F:ATP hydrolysis activity"/>
    <property type="evidence" value="ECO:0007669"/>
    <property type="project" value="InterPro"/>
</dbReference>
<evidence type="ECO:0000256" key="2">
    <source>
        <dbReference type="ARBA" id="ARBA00022741"/>
    </source>
</evidence>
<dbReference type="EMBL" id="RXWV01000027">
    <property type="protein sequence ID" value="RTX73509.1"/>
    <property type="molecule type" value="Genomic_DNA"/>
</dbReference>
<keyword evidence="1" id="KW-0813">Transport</keyword>
<protein>
    <submittedName>
        <fullName evidence="5">ATP-binding cassette domain-containing protein</fullName>
    </submittedName>
</protein>
<dbReference type="GO" id="GO:0055085">
    <property type="term" value="P:transmembrane transport"/>
    <property type="evidence" value="ECO:0007669"/>
    <property type="project" value="UniProtKB-ARBA"/>
</dbReference>
<evidence type="ECO:0000256" key="3">
    <source>
        <dbReference type="ARBA" id="ARBA00022840"/>
    </source>
</evidence>
<dbReference type="InterPro" id="IPR017871">
    <property type="entry name" value="ABC_transporter-like_CS"/>
</dbReference>
<dbReference type="Gene3D" id="3.40.50.300">
    <property type="entry name" value="P-loop containing nucleotide triphosphate hydrolases"/>
    <property type="match status" value="1"/>
</dbReference>
<dbReference type="InterPro" id="IPR003593">
    <property type="entry name" value="AAA+_ATPase"/>
</dbReference>
<comment type="caution">
    <text evidence="5">The sequence shown here is derived from an EMBL/GenBank/DDBJ whole genome shotgun (WGS) entry which is preliminary data.</text>
</comment>
<dbReference type="Proteomes" id="UP000274792">
    <property type="component" value="Unassembled WGS sequence"/>
</dbReference>
<dbReference type="PROSITE" id="PS50893">
    <property type="entry name" value="ABC_TRANSPORTER_2"/>
    <property type="match status" value="1"/>
</dbReference>
<dbReference type="GO" id="GO:0005524">
    <property type="term" value="F:ATP binding"/>
    <property type="evidence" value="ECO:0007669"/>
    <property type="project" value="UniProtKB-KW"/>
</dbReference>
<sequence length="209" mass="23978">MLEIENLTKTINHRHIINGLSLTIEDQNLLISGKSGSGKSTLAKMIAGLDSNYTGTIKFNHQPQESIPLKEWMKTIQYVPQYQRDTLNPRKTVEYILREPLRNYRVDKEDYGHKIETVLEQCLLPKSILKQRMSTLSGGQFQRVWIAKALIVEPKILILDEATTNLDVMSEETIIQMLKALEQVQLIIISHEPYVLNSFEGMELKLDGE</sequence>
<organism evidence="5 6">
    <name type="scientific">Mammaliicoccus sciuri</name>
    <name type="common">Staphylococcus sciuri</name>
    <dbReference type="NCBI Taxonomy" id="1296"/>
    <lineage>
        <taxon>Bacteria</taxon>
        <taxon>Bacillati</taxon>
        <taxon>Bacillota</taxon>
        <taxon>Bacilli</taxon>
        <taxon>Bacillales</taxon>
        <taxon>Staphylococcaceae</taxon>
        <taxon>Mammaliicoccus</taxon>
    </lineage>
</organism>
<accession>A0AAJ4VIE9</accession>
<name>A0AAJ4VIE9_MAMSC</name>
<dbReference type="InterPro" id="IPR003439">
    <property type="entry name" value="ABC_transporter-like_ATP-bd"/>
</dbReference>
<gene>
    <name evidence="5" type="ORF">CD117_05490</name>
</gene>
<dbReference type="InterPro" id="IPR027417">
    <property type="entry name" value="P-loop_NTPase"/>
</dbReference>
<dbReference type="PROSITE" id="PS00211">
    <property type="entry name" value="ABC_TRANSPORTER_1"/>
    <property type="match status" value="1"/>
</dbReference>
<dbReference type="RefSeq" id="WP_126477054.1">
    <property type="nucleotide sequence ID" value="NZ_RXWV01000027.1"/>
</dbReference>
<proteinExistence type="predicted"/>
<evidence type="ECO:0000256" key="1">
    <source>
        <dbReference type="ARBA" id="ARBA00022448"/>
    </source>
</evidence>